<keyword evidence="3 8" id="KW-0808">Transferase</keyword>
<dbReference type="SUPFAM" id="SSF69593">
    <property type="entry name" value="Glycerol-3-phosphate (1)-acyltransferase"/>
    <property type="match status" value="1"/>
</dbReference>
<dbReference type="InterPro" id="IPR002123">
    <property type="entry name" value="Plipid/glycerol_acylTrfase"/>
</dbReference>
<dbReference type="Pfam" id="PF01553">
    <property type="entry name" value="Acyltransferase"/>
    <property type="match status" value="1"/>
</dbReference>
<protein>
    <submittedName>
        <fullName evidence="8">1-acyl-sn-glycerol-3-phosphate acyltransferase</fullName>
    </submittedName>
</protein>
<dbReference type="EMBL" id="SMAD01000012">
    <property type="protein sequence ID" value="TCS85510.1"/>
    <property type="molecule type" value="Genomic_DNA"/>
</dbReference>
<evidence type="ECO:0000256" key="4">
    <source>
        <dbReference type="ARBA" id="ARBA00023098"/>
    </source>
</evidence>
<feature type="transmembrane region" description="Helical" evidence="6">
    <location>
        <begin position="12"/>
        <end position="31"/>
    </location>
</feature>
<keyword evidence="2" id="KW-0444">Lipid biosynthesis</keyword>
<evidence type="ECO:0000256" key="1">
    <source>
        <dbReference type="ARBA" id="ARBA00005189"/>
    </source>
</evidence>
<evidence type="ECO:0000313" key="9">
    <source>
        <dbReference type="Proteomes" id="UP000295807"/>
    </source>
</evidence>
<comment type="caution">
    <text evidence="8">The sequence shown here is derived from an EMBL/GenBank/DDBJ whole genome shotgun (WGS) entry which is preliminary data.</text>
</comment>
<keyword evidence="6" id="KW-0812">Transmembrane</keyword>
<sequence length="249" mass="28779">MKGFPAKLHAVWLQFILLLVYAVHYPFFLFFSRQPRYFRMLNICRRNCSAAFMNLSGIFFDIRYEEPLDRKATFVFCPNHTSYLDIPLMCLVANGAFYFMGKEELLRNPLFRLFFKTIDVPVNRDSKLSGYRAIRRASGNLKNGMSLVLFPEGTISEHPPQMLPFKNGAFRLAIENKVPVVPVSMLNTWDILYDKGQEKGSRPGIIRIFVHKPVPTAGLDLCDEEKLRDEVSGIMRAKLSEYASKQKHR</sequence>
<keyword evidence="6" id="KW-0472">Membrane</keyword>
<comment type="pathway">
    <text evidence="1">Lipid metabolism.</text>
</comment>
<dbReference type="RefSeq" id="WP_132130223.1">
    <property type="nucleotide sequence ID" value="NZ_CP042432.1"/>
</dbReference>
<accession>A0A4R3KNF4</accession>
<gene>
    <name evidence="8" type="ORF">EDD80_11285</name>
</gene>
<keyword evidence="5 8" id="KW-0012">Acyltransferase</keyword>
<feature type="domain" description="Phospholipid/glycerol acyltransferase" evidence="7">
    <location>
        <begin position="74"/>
        <end position="188"/>
    </location>
</feature>
<dbReference type="PANTHER" id="PTHR10434:SF64">
    <property type="entry name" value="1-ACYL-SN-GLYCEROL-3-PHOSPHATE ACYLTRANSFERASE-RELATED"/>
    <property type="match status" value="1"/>
</dbReference>
<keyword evidence="4" id="KW-0443">Lipid metabolism</keyword>
<evidence type="ECO:0000256" key="3">
    <source>
        <dbReference type="ARBA" id="ARBA00022679"/>
    </source>
</evidence>
<evidence type="ECO:0000256" key="5">
    <source>
        <dbReference type="ARBA" id="ARBA00023315"/>
    </source>
</evidence>
<dbReference type="OrthoDB" id="9803035at2"/>
<reference evidence="8 9" key="1">
    <citation type="submission" date="2019-03" db="EMBL/GenBank/DDBJ databases">
        <title>Genomic Encyclopedia of Type Strains, Phase IV (KMG-IV): sequencing the most valuable type-strain genomes for metagenomic binning, comparative biology and taxonomic classification.</title>
        <authorList>
            <person name="Goeker M."/>
        </authorList>
    </citation>
    <scope>NUCLEOTIDE SEQUENCE [LARGE SCALE GENOMIC DNA]</scope>
    <source>
        <strain evidence="8 9">DSM 21100</strain>
    </source>
</reference>
<evidence type="ECO:0000259" key="7">
    <source>
        <dbReference type="SMART" id="SM00563"/>
    </source>
</evidence>
<keyword evidence="6" id="KW-1133">Transmembrane helix</keyword>
<dbReference type="GO" id="GO:0006654">
    <property type="term" value="P:phosphatidic acid biosynthetic process"/>
    <property type="evidence" value="ECO:0007669"/>
    <property type="project" value="TreeGrafter"/>
</dbReference>
<evidence type="ECO:0000313" key="8">
    <source>
        <dbReference type="EMBL" id="TCS85510.1"/>
    </source>
</evidence>
<dbReference type="Proteomes" id="UP000295807">
    <property type="component" value="Unassembled WGS sequence"/>
</dbReference>
<evidence type="ECO:0000256" key="2">
    <source>
        <dbReference type="ARBA" id="ARBA00022516"/>
    </source>
</evidence>
<dbReference type="CDD" id="cd07989">
    <property type="entry name" value="LPLAT_AGPAT-like"/>
    <property type="match status" value="1"/>
</dbReference>
<dbReference type="GO" id="GO:0003841">
    <property type="term" value="F:1-acylglycerol-3-phosphate O-acyltransferase activity"/>
    <property type="evidence" value="ECO:0007669"/>
    <property type="project" value="TreeGrafter"/>
</dbReference>
<keyword evidence="9" id="KW-1185">Reference proteome</keyword>
<proteinExistence type="predicted"/>
<dbReference type="SMART" id="SM00563">
    <property type="entry name" value="PlsC"/>
    <property type="match status" value="1"/>
</dbReference>
<name>A0A4R3KNF4_9SPHI</name>
<dbReference type="AlphaFoldDB" id="A0A4R3KNF4"/>
<evidence type="ECO:0000256" key="6">
    <source>
        <dbReference type="SAM" id="Phobius"/>
    </source>
</evidence>
<organism evidence="8 9">
    <name type="scientific">Anseongella ginsenosidimutans</name>
    <dbReference type="NCBI Taxonomy" id="496056"/>
    <lineage>
        <taxon>Bacteria</taxon>
        <taxon>Pseudomonadati</taxon>
        <taxon>Bacteroidota</taxon>
        <taxon>Sphingobacteriia</taxon>
        <taxon>Sphingobacteriales</taxon>
        <taxon>Sphingobacteriaceae</taxon>
        <taxon>Anseongella</taxon>
    </lineage>
</organism>
<dbReference type="PANTHER" id="PTHR10434">
    <property type="entry name" value="1-ACYL-SN-GLYCEROL-3-PHOSPHATE ACYLTRANSFERASE"/>
    <property type="match status" value="1"/>
</dbReference>